<comment type="catalytic activity">
    <reaction evidence="6">
        <text>3-sulfopyruvate + H(+) = sulfoacetaldehyde + CO2</text>
        <dbReference type="Rhea" id="RHEA:20948"/>
        <dbReference type="ChEBI" id="CHEBI:15378"/>
        <dbReference type="ChEBI" id="CHEBI:16526"/>
        <dbReference type="ChEBI" id="CHEBI:57940"/>
        <dbReference type="ChEBI" id="CHEBI:58246"/>
        <dbReference type="EC" id="4.1.1.79"/>
    </reaction>
</comment>
<dbReference type="SUPFAM" id="SSF52518">
    <property type="entry name" value="Thiamin diphosphate-binding fold (THDP-binding)"/>
    <property type="match status" value="1"/>
</dbReference>
<keyword evidence="2" id="KW-0210">Decarboxylase</keyword>
<accession>A0ABT5XHG6</accession>
<dbReference type="InterPro" id="IPR022494">
    <property type="entry name" value="Sulfopyruvate_deCO2ase_bsu"/>
</dbReference>
<dbReference type="Gene3D" id="3.40.50.970">
    <property type="match status" value="1"/>
</dbReference>
<evidence type="ECO:0000259" key="7">
    <source>
        <dbReference type="Pfam" id="PF02775"/>
    </source>
</evidence>
<dbReference type="EC" id="4.1.1.79" evidence="5"/>
<evidence type="ECO:0000256" key="1">
    <source>
        <dbReference type="ARBA" id="ARBA00022545"/>
    </source>
</evidence>
<keyword evidence="9" id="KW-1185">Reference proteome</keyword>
<dbReference type="InterPro" id="IPR051818">
    <property type="entry name" value="TPP_dependent_decarboxylase"/>
</dbReference>
<evidence type="ECO:0000256" key="3">
    <source>
        <dbReference type="ARBA" id="ARBA00023052"/>
    </source>
</evidence>
<evidence type="ECO:0000313" key="9">
    <source>
        <dbReference type="Proteomes" id="UP001215956"/>
    </source>
</evidence>
<evidence type="ECO:0000256" key="2">
    <source>
        <dbReference type="ARBA" id="ARBA00022793"/>
    </source>
</evidence>
<dbReference type="PANTHER" id="PTHR42818:SF1">
    <property type="entry name" value="SULFOPYRUVATE DECARBOXYLASE"/>
    <property type="match status" value="1"/>
</dbReference>
<protein>
    <recommendedName>
        <fullName evidence="5">sulfopyruvate decarboxylase</fullName>
        <ecNumber evidence="5">4.1.1.79</ecNumber>
    </recommendedName>
</protein>
<dbReference type="InterPro" id="IPR011766">
    <property type="entry name" value="TPP_enzyme_TPP-bd"/>
</dbReference>
<dbReference type="PROSITE" id="PS00187">
    <property type="entry name" value="TPP_ENZYMES"/>
    <property type="match status" value="1"/>
</dbReference>
<proteinExistence type="predicted"/>
<dbReference type="NCBIfam" id="TIGR03846">
    <property type="entry name" value="sulfopy_beta"/>
    <property type="match status" value="1"/>
</dbReference>
<dbReference type="RefSeq" id="WP_316969864.1">
    <property type="nucleotide sequence ID" value="NZ_JARFPL010000049.1"/>
</dbReference>
<dbReference type="PANTHER" id="PTHR42818">
    <property type="entry name" value="SULFOPYRUVATE DECARBOXYLASE SUBUNIT ALPHA"/>
    <property type="match status" value="1"/>
</dbReference>
<organism evidence="8 9">
    <name type="scientific">Candidatus Methanocrinis alkalitolerans</name>
    <dbReference type="NCBI Taxonomy" id="3033395"/>
    <lineage>
        <taxon>Archaea</taxon>
        <taxon>Methanobacteriati</taxon>
        <taxon>Methanobacteriota</taxon>
        <taxon>Stenosarchaea group</taxon>
        <taxon>Methanomicrobia</taxon>
        <taxon>Methanotrichales</taxon>
        <taxon>Methanotrichaceae</taxon>
        <taxon>Methanocrinis</taxon>
    </lineage>
</organism>
<dbReference type="GO" id="GO:0050545">
    <property type="term" value="F:sulfopyruvate decarboxylase activity"/>
    <property type="evidence" value="ECO:0007669"/>
    <property type="project" value="UniProtKB-EC"/>
</dbReference>
<dbReference type="InterPro" id="IPR029061">
    <property type="entry name" value="THDP-binding"/>
</dbReference>
<keyword evidence="1" id="KW-0174">Coenzyme M biosynthesis</keyword>
<keyword evidence="4 8" id="KW-0456">Lyase</keyword>
<dbReference type="EMBL" id="JARFPL010000049">
    <property type="protein sequence ID" value="MDF0594168.1"/>
    <property type="molecule type" value="Genomic_DNA"/>
</dbReference>
<dbReference type="InterPro" id="IPR000399">
    <property type="entry name" value="TPP-bd_CS"/>
</dbReference>
<name>A0ABT5XHG6_9EURY</name>
<feature type="domain" description="Thiamine pyrophosphate enzyme TPP-binding" evidence="7">
    <location>
        <begin position="42"/>
        <end position="143"/>
    </location>
</feature>
<evidence type="ECO:0000313" key="8">
    <source>
        <dbReference type="EMBL" id="MDF0594168.1"/>
    </source>
</evidence>
<keyword evidence="3" id="KW-0786">Thiamine pyrophosphate</keyword>
<evidence type="ECO:0000256" key="6">
    <source>
        <dbReference type="ARBA" id="ARBA00048551"/>
    </source>
</evidence>
<sequence>MKRIEAISIIAREADSQGALLVGNIGYPSRELFAVGDRASNFYMLGSMGLASSIGLGLALALPKWRVIAIDGDGAVLMNLGTLATLADQDPDNYLLVILDNGCYGSTGSQPTCTSRRADLAKLAVGAGVSEVKVAATAGEVRSDMAKKGVLVVKVEIGNADVPVIELSSEEIIERFMARSAPSSPSS</sequence>
<comment type="caution">
    <text evidence="8">The sequence shown here is derived from an EMBL/GenBank/DDBJ whole genome shotgun (WGS) entry which is preliminary data.</text>
</comment>
<gene>
    <name evidence="8" type="primary">comE</name>
    <name evidence="8" type="ORF">P0O24_11310</name>
</gene>
<reference evidence="8 9" key="1">
    <citation type="submission" date="2023-03" db="EMBL/GenBank/DDBJ databases">
        <title>Whole genome sequencing of Methanotrichaceae archaeon M04Ac.</title>
        <authorList>
            <person name="Khomyakova M.A."/>
            <person name="Merkel A.Y."/>
            <person name="Slobodkin A.I."/>
        </authorList>
    </citation>
    <scope>NUCLEOTIDE SEQUENCE [LARGE SCALE GENOMIC DNA]</scope>
    <source>
        <strain evidence="8 9">M04Ac</strain>
    </source>
</reference>
<evidence type="ECO:0000256" key="4">
    <source>
        <dbReference type="ARBA" id="ARBA00023239"/>
    </source>
</evidence>
<dbReference type="Proteomes" id="UP001215956">
    <property type="component" value="Unassembled WGS sequence"/>
</dbReference>
<dbReference type="Pfam" id="PF02775">
    <property type="entry name" value="TPP_enzyme_C"/>
    <property type="match status" value="1"/>
</dbReference>
<evidence type="ECO:0000256" key="5">
    <source>
        <dbReference type="ARBA" id="ARBA00038875"/>
    </source>
</evidence>